<organism evidence="5 6">
    <name type="scientific">Rhodobacter ferrooxidans</name>
    <dbReference type="NCBI Taxonomy" id="371731"/>
    <lineage>
        <taxon>Bacteria</taxon>
        <taxon>Pseudomonadati</taxon>
        <taxon>Pseudomonadota</taxon>
        <taxon>Alphaproteobacteria</taxon>
        <taxon>Rhodobacterales</taxon>
        <taxon>Rhodobacter group</taxon>
        <taxon>Rhodobacter</taxon>
    </lineage>
</organism>
<keyword evidence="6" id="KW-1185">Reference proteome</keyword>
<dbReference type="SMART" id="SM00986">
    <property type="entry name" value="UDG"/>
    <property type="match status" value="1"/>
</dbReference>
<sequence length="165" mass="17620">MLPDIVAPGLDVLFCGTAPGAMSAARGHYYARPGNRFWPLLAEIGLTPRRLHPDEDHLLPGFGLGLTDLAQGVSGQDAEIPRHAYAPDRLQALVAAIRPRALAFTSLTAARLALGVPRLAAGALPADPRYGHTRLWALPSPSGLARSHFSADPWLALAAWRKGLR</sequence>
<dbReference type="SUPFAM" id="SSF52141">
    <property type="entry name" value="Uracil-DNA glycosylase-like"/>
    <property type="match status" value="1"/>
</dbReference>
<dbReference type="RefSeq" id="WP_008028757.1">
    <property type="nucleotide sequence ID" value="NZ_ACYY01000005.1"/>
</dbReference>
<dbReference type="Gene3D" id="3.40.470.10">
    <property type="entry name" value="Uracil-DNA glycosylase-like domain"/>
    <property type="match status" value="1"/>
</dbReference>
<reference evidence="5 6" key="1">
    <citation type="submission" date="2009-08" db="EMBL/GenBank/DDBJ databases">
        <title>The draft genome of Rhodobacter sp. SW2.</title>
        <authorList>
            <consortium name="US DOE Joint Genome Institute (JGI-PGF)"/>
            <person name="Lucas S."/>
            <person name="Copeland A."/>
            <person name="Lapidus A."/>
            <person name="Glavina del Rio T."/>
            <person name="Tice H."/>
            <person name="Bruce D."/>
            <person name="Goodwin L."/>
            <person name="Pitluck S."/>
            <person name="Larimer F."/>
            <person name="Land M.L."/>
            <person name="Hauser L."/>
            <person name="Emerson D."/>
        </authorList>
    </citation>
    <scope>NUCLEOTIDE SEQUENCE [LARGE SCALE GENOMIC DNA]</scope>
    <source>
        <strain evidence="5 6">SW2</strain>
    </source>
</reference>
<protein>
    <submittedName>
        <fullName evidence="5">Uracil-DNA glycosylase superfamily</fullName>
    </submittedName>
</protein>
<dbReference type="PANTHER" id="PTHR12159">
    <property type="entry name" value="G/T AND G/U MISMATCH-SPECIFIC DNA GLYCOSYLASE"/>
    <property type="match status" value="1"/>
</dbReference>
<dbReference type="GO" id="GO:0008263">
    <property type="term" value="F:pyrimidine-specific mismatch base pair DNA N-glycosylase activity"/>
    <property type="evidence" value="ECO:0007669"/>
    <property type="project" value="TreeGrafter"/>
</dbReference>
<dbReference type="InterPro" id="IPR036895">
    <property type="entry name" value="Uracil-DNA_glycosylase-like_sf"/>
</dbReference>
<keyword evidence="1" id="KW-0227">DNA damage</keyword>
<proteinExistence type="predicted"/>
<comment type="caution">
    <text evidence="5">The sequence shown here is derived from an EMBL/GenBank/DDBJ whole genome shotgun (WGS) entry which is preliminary data.</text>
</comment>
<evidence type="ECO:0000256" key="1">
    <source>
        <dbReference type="ARBA" id="ARBA00022763"/>
    </source>
</evidence>
<dbReference type="InterPro" id="IPR015637">
    <property type="entry name" value="MUG/TDG"/>
</dbReference>
<gene>
    <name evidence="5" type="ORF">Rsw2DRAFT_1041</name>
</gene>
<dbReference type="EMBL" id="ACYY01000005">
    <property type="protein sequence ID" value="EEW25970.1"/>
    <property type="molecule type" value="Genomic_DNA"/>
</dbReference>
<name>C8RZ13_9RHOB</name>
<dbReference type="AlphaFoldDB" id="C8RZ13"/>
<dbReference type="STRING" id="371731.Rsw2DRAFT_1041"/>
<evidence type="ECO:0000259" key="4">
    <source>
        <dbReference type="SMART" id="SM00986"/>
    </source>
</evidence>
<evidence type="ECO:0000313" key="5">
    <source>
        <dbReference type="EMBL" id="EEW25970.1"/>
    </source>
</evidence>
<feature type="domain" description="Uracil-DNA glycosylase-like" evidence="4">
    <location>
        <begin position="3"/>
        <end position="161"/>
    </location>
</feature>
<evidence type="ECO:0000256" key="3">
    <source>
        <dbReference type="ARBA" id="ARBA00023204"/>
    </source>
</evidence>
<evidence type="ECO:0000256" key="2">
    <source>
        <dbReference type="ARBA" id="ARBA00022801"/>
    </source>
</evidence>
<dbReference type="GO" id="GO:0006285">
    <property type="term" value="P:base-excision repair, AP site formation"/>
    <property type="evidence" value="ECO:0007669"/>
    <property type="project" value="InterPro"/>
</dbReference>
<dbReference type="Pfam" id="PF03167">
    <property type="entry name" value="UDG"/>
    <property type="match status" value="1"/>
</dbReference>
<dbReference type="OrthoDB" id="9799921at2"/>
<dbReference type="eggNOG" id="COG3663">
    <property type="taxonomic scope" value="Bacteria"/>
</dbReference>
<dbReference type="SMART" id="SM00987">
    <property type="entry name" value="UreE_C"/>
    <property type="match status" value="1"/>
</dbReference>
<dbReference type="PANTHER" id="PTHR12159:SF9">
    <property type="entry name" value="G_T MISMATCH-SPECIFIC THYMINE DNA GLYCOSYLASE"/>
    <property type="match status" value="1"/>
</dbReference>
<accession>C8RZ13</accession>
<evidence type="ECO:0000313" key="6">
    <source>
        <dbReference type="Proteomes" id="UP000010121"/>
    </source>
</evidence>
<dbReference type="CDD" id="cd10028">
    <property type="entry name" value="UDG-F2_TDG_MUG"/>
    <property type="match status" value="1"/>
</dbReference>
<dbReference type="GO" id="GO:0004844">
    <property type="term" value="F:uracil DNA N-glycosylase activity"/>
    <property type="evidence" value="ECO:0007669"/>
    <property type="project" value="TreeGrafter"/>
</dbReference>
<keyword evidence="2" id="KW-0378">Hydrolase</keyword>
<dbReference type="Proteomes" id="UP000010121">
    <property type="component" value="Unassembled WGS sequence"/>
</dbReference>
<keyword evidence="3" id="KW-0234">DNA repair</keyword>
<dbReference type="InterPro" id="IPR005122">
    <property type="entry name" value="Uracil-DNA_glycosylase-like"/>
</dbReference>